<dbReference type="SUPFAM" id="SSF46785">
    <property type="entry name" value="Winged helix' DNA-binding domain"/>
    <property type="match status" value="1"/>
</dbReference>
<dbReference type="EMBL" id="DTCM01000013">
    <property type="protein sequence ID" value="HGL40232.1"/>
    <property type="molecule type" value="Genomic_DNA"/>
</dbReference>
<evidence type="ECO:0000259" key="1">
    <source>
        <dbReference type="Pfam" id="PF09339"/>
    </source>
</evidence>
<dbReference type="EMBL" id="DTAD01000071">
    <property type="protein sequence ID" value="HGN90727.1"/>
    <property type="molecule type" value="Genomic_DNA"/>
</dbReference>
<proteinExistence type="predicted"/>
<organism evidence="3">
    <name type="scientific">Caldiarchaeum subterraneum</name>
    <dbReference type="NCBI Taxonomy" id="311458"/>
    <lineage>
        <taxon>Archaea</taxon>
        <taxon>Nitrososphaerota</taxon>
        <taxon>Candidatus Caldarchaeales</taxon>
        <taxon>Candidatus Caldarchaeaceae</taxon>
        <taxon>Candidatus Caldarchaeum</taxon>
    </lineage>
</organism>
<dbReference type="Gene3D" id="1.10.10.10">
    <property type="entry name" value="Winged helix-like DNA-binding domain superfamily/Winged helix DNA-binding domain"/>
    <property type="match status" value="1"/>
</dbReference>
<evidence type="ECO:0000313" key="2">
    <source>
        <dbReference type="EMBL" id="HGL40232.1"/>
    </source>
</evidence>
<comment type="caution">
    <text evidence="3">The sequence shown here is derived from an EMBL/GenBank/DDBJ whole genome shotgun (WGS) entry which is preliminary data.</text>
</comment>
<dbReference type="EMBL" id="DRXG01000033">
    <property type="protein sequence ID" value="HHN52018.1"/>
    <property type="molecule type" value="Genomic_DNA"/>
</dbReference>
<feature type="domain" description="HTH iclR-type" evidence="1">
    <location>
        <begin position="14"/>
        <end position="59"/>
    </location>
</feature>
<dbReference type="InterPro" id="IPR036390">
    <property type="entry name" value="WH_DNA-bd_sf"/>
</dbReference>
<dbReference type="InterPro" id="IPR036388">
    <property type="entry name" value="WH-like_DNA-bd_sf"/>
</dbReference>
<dbReference type="InterPro" id="IPR005471">
    <property type="entry name" value="Tscrpt_reg_IclR_N"/>
</dbReference>
<gene>
    <name evidence="4" type="ORF">ENM30_01755</name>
    <name evidence="3" type="ORF">ENT82_06355</name>
    <name evidence="2" type="ORF">ENU43_00980</name>
</gene>
<name>A0A7C4I3Z4_CALS0</name>
<protein>
    <submittedName>
        <fullName evidence="3">MarR family transcriptional regulator</fullName>
    </submittedName>
</protein>
<accession>A0A7C4I3Z4</accession>
<sequence length="94" mass="10615">MKLHDLFASKAHSKILQFLLENPGKAFSLRYLARATGVAPSTAIIVVNNFERLGLVYQRRLRSVKMIMLNPENPVAGNLMQLVELLRRYESASS</sequence>
<evidence type="ECO:0000313" key="3">
    <source>
        <dbReference type="EMBL" id="HGN90727.1"/>
    </source>
</evidence>
<dbReference type="GO" id="GO:0006355">
    <property type="term" value="P:regulation of DNA-templated transcription"/>
    <property type="evidence" value="ECO:0007669"/>
    <property type="project" value="InterPro"/>
</dbReference>
<dbReference type="GO" id="GO:0003677">
    <property type="term" value="F:DNA binding"/>
    <property type="evidence" value="ECO:0007669"/>
    <property type="project" value="InterPro"/>
</dbReference>
<dbReference type="AlphaFoldDB" id="A0A7C4I3Z4"/>
<evidence type="ECO:0000313" key="4">
    <source>
        <dbReference type="EMBL" id="HHN52018.1"/>
    </source>
</evidence>
<reference evidence="3" key="1">
    <citation type="journal article" date="2020" name="mSystems">
        <title>Genome- and Community-Level Interaction Insights into Carbon Utilization and Element Cycling Functions of Hydrothermarchaeota in Hydrothermal Sediment.</title>
        <authorList>
            <person name="Zhou Z."/>
            <person name="Liu Y."/>
            <person name="Xu W."/>
            <person name="Pan J."/>
            <person name="Luo Z.H."/>
            <person name="Li M."/>
        </authorList>
    </citation>
    <scope>NUCLEOTIDE SEQUENCE [LARGE SCALE GENOMIC DNA]</scope>
    <source>
        <strain evidence="4">SpSt-1073</strain>
        <strain evidence="3">SpSt-613</strain>
        <strain evidence="2">SpSt-669</strain>
    </source>
</reference>
<dbReference type="Pfam" id="PF09339">
    <property type="entry name" value="HTH_IclR"/>
    <property type="match status" value="1"/>
</dbReference>